<dbReference type="AlphaFoldDB" id="A0A6S7ILK4"/>
<dbReference type="EMBL" id="CACRXK020010076">
    <property type="protein sequence ID" value="CAB4018597.1"/>
    <property type="molecule type" value="Genomic_DNA"/>
</dbReference>
<dbReference type="OrthoDB" id="416454at2759"/>
<dbReference type="Proteomes" id="UP001152795">
    <property type="component" value="Unassembled WGS sequence"/>
</dbReference>
<protein>
    <submittedName>
        <fullName evidence="1">Uncharacterized protein</fullName>
    </submittedName>
</protein>
<organism evidence="1 2">
    <name type="scientific">Paramuricea clavata</name>
    <name type="common">Red gorgonian</name>
    <name type="synonym">Violescent sea-whip</name>
    <dbReference type="NCBI Taxonomy" id="317549"/>
    <lineage>
        <taxon>Eukaryota</taxon>
        <taxon>Metazoa</taxon>
        <taxon>Cnidaria</taxon>
        <taxon>Anthozoa</taxon>
        <taxon>Octocorallia</taxon>
        <taxon>Malacalcyonacea</taxon>
        <taxon>Plexauridae</taxon>
        <taxon>Paramuricea</taxon>
    </lineage>
</organism>
<dbReference type="PANTHER" id="PTHR47510">
    <property type="entry name" value="REVERSE TRANSCRIPTASE DOMAIN-CONTAINING PROTEIN"/>
    <property type="match status" value="1"/>
</dbReference>
<accession>A0A6S7ILK4</accession>
<dbReference type="InterPro" id="IPR000477">
    <property type="entry name" value="RT_dom"/>
</dbReference>
<evidence type="ECO:0000313" key="1">
    <source>
        <dbReference type="EMBL" id="CAB4018597.1"/>
    </source>
</evidence>
<keyword evidence="2" id="KW-1185">Reference proteome</keyword>
<dbReference type="Pfam" id="PF00078">
    <property type="entry name" value="RVT_1"/>
    <property type="match status" value="1"/>
</dbReference>
<feature type="non-terminal residue" evidence="1">
    <location>
        <position position="490"/>
    </location>
</feature>
<dbReference type="PANTHER" id="PTHR47510:SF3">
    <property type="entry name" value="ENDO_EXONUCLEASE_PHOSPHATASE DOMAIN-CONTAINING PROTEIN"/>
    <property type="match status" value="1"/>
</dbReference>
<reference evidence="1" key="1">
    <citation type="submission" date="2020-04" db="EMBL/GenBank/DDBJ databases">
        <authorList>
            <person name="Alioto T."/>
            <person name="Alioto T."/>
            <person name="Gomez Garrido J."/>
        </authorList>
    </citation>
    <scope>NUCLEOTIDE SEQUENCE</scope>
    <source>
        <strain evidence="1">A484AB</strain>
    </source>
</reference>
<sequence>VCVQSYFRAKRKWSTQEAYNIINKEIILNTLRLTLLNDTITNIFNDCFPLIQVKMSTRDPPYMSPLVKHLCKIRNKNIAKGVDNDLQKRIDELIRGNLVHSVDDENRKNSLGSKKWWDSVNRITGRKSKNSNISSVIDPQHINSCFQNVNTDANYISPQLVPIPVGTRVPTIDEPTVISFLSKLKRTAPGPDGLPYWLWKDFAQLLAPIITKVFNLSIEQQCVPLMWKLANVNPLPKESPLTECNQLRPISLTNIIMRLFERKTKSVVDGIETVYVDINKGIPQGTVLGPFLFSLMVNDIKPMDVQNNLLVKFADDITTSAPVKSGSDSAEAEVESIQNWSEANQMTLNLSKTWEMVVHGGSMKPLPAPIVGFERKSWLKLLGVTFQENLCCWDLHIDDLLSKASGHKFFRRAYRYGYTTKSIKISEVIEESKIVSNPEYALHELREFHICKVARLLPAARLLSVIILPNLLTLSGRFLNQTGILEKSKT</sequence>
<name>A0A6S7ILK4_PARCT</name>
<dbReference type="PROSITE" id="PS50878">
    <property type="entry name" value="RT_POL"/>
    <property type="match status" value="1"/>
</dbReference>
<comment type="caution">
    <text evidence="1">The sequence shown here is derived from an EMBL/GenBank/DDBJ whole genome shotgun (WGS) entry which is preliminary data.</text>
</comment>
<feature type="non-terminal residue" evidence="1">
    <location>
        <position position="1"/>
    </location>
</feature>
<proteinExistence type="predicted"/>
<evidence type="ECO:0000313" key="2">
    <source>
        <dbReference type="Proteomes" id="UP001152795"/>
    </source>
</evidence>
<gene>
    <name evidence="1" type="ORF">PACLA_8A034509</name>
</gene>